<comment type="caution">
    <text evidence="4">The sequence shown here is derived from an EMBL/GenBank/DDBJ whole genome shotgun (WGS) entry which is preliminary data.</text>
</comment>
<dbReference type="Proteomes" id="UP000009879">
    <property type="component" value="Unassembled WGS sequence"/>
</dbReference>
<feature type="compositionally biased region" description="Low complexity" evidence="2">
    <location>
        <begin position="390"/>
        <end position="419"/>
    </location>
</feature>
<dbReference type="AlphaFoldDB" id="K9AH85"/>
<dbReference type="CDD" id="cd00085">
    <property type="entry name" value="HNHc"/>
    <property type="match status" value="1"/>
</dbReference>
<evidence type="ECO:0000256" key="1">
    <source>
        <dbReference type="ARBA" id="ARBA00023450"/>
    </source>
</evidence>
<evidence type="ECO:0000256" key="2">
    <source>
        <dbReference type="SAM" id="MobiDB-lite"/>
    </source>
</evidence>
<dbReference type="GO" id="GO:0004519">
    <property type="term" value="F:endonuclease activity"/>
    <property type="evidence" value="ECO:0007669"/>
    <property type="project" value="InterPro"/>
</dbReference>
<feature type="compositionally biased region" description="Basic and acidic residues" evidence="2">
    <location>
        <begin position="108"/>
        <end position="117"/>
    </location>
</feature>
<name>K9AH85_9MICO</name>
<dbReference type="Pfam" id="PF01844">
    <property type="entry name" value="HNH"/>
    <property type="match status" value="1"/>
</dbReference>
<evidence type="ECO:0000313" key="5">
    <source>
        <dbReference type="Proteomes" id="UP000009879"/>
    </source>
</evidence>
<dbReference type="GO" id="GO:0003676">
    <property type="term" value="F:nucleic acid binding"/>
    <property type="evidence" value="ECO:0007669"/>
    <property type="project" value="InterPro"/>
</dbReference>
<feature type="region of interest" description="Disordered" evidence="2">
    <location>
        <begin position="65"/>
        <end position="136"/>
    </location>
</feature>
<dbReference type="InterPro" id="IPR003870">
    <property type="entry name" value="DUF222"/>
</dbReference>
<accession>K9AH85</accession>
<reference evidence="4 5" key="1">
    <citation type="submission" date="2012-09" db="EMBL/GenBank/DDBJ databases">
        <title>Genome Sequence of Brevibacterium casei S18.</title>
        <authorList>
            <person name="Sharma R."/>
            <person name="Singh A."/>
            <person name="Jangir P.K."/>
        </authorList>
    </citation>
    <scope>NUCLEOTIDE SEQUENCE [LARGE SCALE GENOMIC DNA]</scope>
    <source>
        <strain evidence="4 5">S18</strain>
    </source>
</reference>
<proteinExistence type="inferred from homology"/>
<sequence>MTLTPDRQHPGDDSRSAGSRRGGKPAKGVGGNSAKNAHRGSASGQSSLFDQLRDAGFDLTGHSLADRFDEIPGVPGVSDCDEPERDGDVPFDPHADESFGQAGSAEEAPGHRPHDGDVTSALAADTPSPEAMMPDTRRLSRHSMLSDEEWSALSRFAPKVLDGITGLTTLNDELRSFERPMGPEEAVMLTDALEALDRVNRSLFAVTLAVFERVGTPTDFGAKTTKSLIQNRLGLTGAEANRRTELARNFGGRVDITGQAMPPLNPATASGLHDGTLSEGQASVIAECMKRLPTWVSAELREETEAKLVSEARRVRVSDIREIFQRMLDIIDPDGQEPSQSRDRADYSVHLRARRNGDWDLTGRLDPITGGLLNGLLTSRIESCRRGGAAASASVGSGSSSLGRPGSSSAGRPDSSSPGNADSAGLGGGVADDCGTGSGVDDDAFAVLDAVLSGQRHDAPMFAQDGSGAALDGSGRPCEGETSGAYGVREDGTQISTLEAQPSVRRWIYERFATLIGKIEMTRPTSGARYSLVVTAKAEDLAANTGSGRTGTENPVPIEELTASGLNGRVFFHLMSDQATTVQVATEKRFADEKQTAIITARDQGCSFPGCDSPPGWCEVHHIVPWAEEGRTDINNLTLACGAHHHLIDKSDWHAIMLADGRPAWVPPASIDPARQPILHARFIARQIIDTLFDT</sequence>
<feature type="region of interest" description="Disordered" evidence="2">
    <location>
        <begin position="390"/>
        <end position="430"/>
    </location>
</feature>
<gene>
    <name evidence="4" type="ORF">C272_10373</name>
</gene>
<evidence type="ECO:0000313" key="4">
    <source>
        <dbReference type="EMBL" id="EKU46649.1"/>
    </source>
</evidence>
<comment type="similarity">
    <text evidence="1">Belongs to the Rv1128c/1148c/1588c/1702c/1945/3466 family.</text>
</comment>
<feature type="region of interest" description="Disordered" evidence="2">
    <location>
        <begin position="1"/>
        <end position="49"/>
    </location>
</feature>
<dbReference type="SMART" id="SM00507">
    <property type="entry name" value="HNHc"/>
    <property type="match status" value="1"/>
</dbReference>
<dbReference type="OrthoDB" id="3513062at2"/>
<dbReference type="GO" id="GO:0008270">
    <property type="term" value="F:zinc ion binding"/>
    <property type="evidence" value="ECO:0007669"/>
    <property type="project" value="InterPro"/>
</dbReference>
<dbReference type="PATRIC" id="fig|1229781.4.peg.2088"/>
<feature type="compositionally biased region" description="Basic and acidic residues" evidence="2">
    <location>
        <begin position="1"/>
        <end position="15"/>
    </location>
</feature>
<dbReference type="InterPro" id="IPR003615">
    <property type="entry name" value="HNH_nuc"/>
</dbReference>
<dbReference type="RefSeq" id="WP_009378714.1">
    <property type="nucleotide sequence ID" value="NZ_AMSP01000008.1"/>
</dbReference>
<keyword evidence="5" id="KW-1185">Reference proteome</keyword>
<feature type="domain" description="HNH nuclease" evidence="3">
    <location>
        <begin position="594"/>
        <end position="646"/>
    </location>
</feature>
<feature type="region of interest" description="Disordered" evidence="2">
    <location>
        <begin position="467"/>
        <end position="487"/>
    </location>
</feature>
<feature type="compositionally biased region" description="Basic and acidic residues" evidence="2">
    <location>
        <begin position="86"/>
        <end position="97"/>
    </location>
</feature>
<dbReference type="InterPro" id="IPR002711">
    <property type="entry name" value="HNH"/>
</dbReference>
<organism evidence="4 5">
    <name type="scientific">Brevibacterium casei S18</name>
    <dbReference type="NCBI Taxonomy" id="1229781"/>
    <lineage>
        <taxon>Bacteria</taxon>
        <taxon>Bacillati</taxon>
        <taxon>Actinomycetota</taxon>
        <taxon>Actinomycetes</taxon>
        <taxon>Micrococcales</taxon>
        <taxon>Brevibacteriaceae</taxon>
        <taxon>Brevibacterium</taxon>
    </lineage>
</organism>
<dbReference type="eggNOG" id="COG1403">
    <property type="taxonomic scope" value="Bacteria"/>
</dbReference>
<dbReference type="Gene3D" id="1.10.30.50">
    <property type="match status" value="1"/>
</dbReference>
<evidence type="ECO:0000259" key="3">
    <source>
        <dbReference type="SMART" id="SM00507"/>
    </source>
</evidence>
<protein>
    <recommendedName>
        <fullName evidence="3">HNH nuclease domain-containing protein</fullName>
    </recommendedName>
</protein>
<dbReference type="Pfam" id="PF02720">
    <property type="entry name" value="DUF222"/>
    <property type="match status" value="1"/>
</dbReference>
<dbReference type="EMBL" id="AMSP01000008">
    <property type="protein sequence ID" value="EKU46649.1"/>
    <property type="molecule type" value="Genomic_DNA"/>
</dbReference>